<organism evidence="1 2">
    <name type="scientific">Canariomyces notabilis</name>
    <dbReference type="NCBI Taxonomy" id="2074819"/>
    <lineage>
        <taxon>Eukaryota</taxon>
        <taxon>Fungi</taxon>
        <taxon>Dikarya</taxon>
        <taxon>Ascomycota</taxon>
        <taxon>Pezizomycotina</taxon>
        <taxon>Sordariomycetes</taxon>
        <taxon>Sordariomycetidae</taxon>
        <taxon>Sordariales</taxon>
        <taxon>Chaetomiaceae</taxon>
        <taxon>Canariomyces</taxon>
    </lineage>
</organism>
<dbReference type="AlphaFoldDB" id="A0AAN6TIT3"/>
<evidence type="ECO:0000313" key="2">
    <source>
        <dbReference type="Proteomes" id="UP001302812"/>
    </source>
</evidence>
<reference evidence="1" key="2">
    <citation type="submission" date="2023-05" db="EMBL/GenBank/DDBJ databases">
        <authorList>
            <consortium name="Lawrence Berkeley National Laboratory"/>
            <person name="Steindorff A."/>
            <person name="Hensen N."/>
            <person name="Bonometti L."/>
            <person name="Westerberg I."/>
            <person name="Brannstrom I.O."/>
            <person name="Guillou S."/>
            <person name="Cros-Aarteil S."/>
            <person name="Calhoun S."/>
            <person name="Haridas S."/>
            <person name="Kuo A."/>
            <person name="Mondo S."/>
            <person name="Pangilinan J."/>
            <person name="Riley R."/>
            <person name="Labutti K."/>
            <person name="Andreopoulos B."/>
            <person name="Lipzen A."/>
            <person name="Chen C."/>
            <person name="Yanf M."/>
            <person name="Daum C."/>
            <person name="Ng V."/>
            <person name="Clum A."/>
            <person name="Ohm R."/>
            <person name="Martin F."/>
            <person name="Silar P."/>
            <person name="Natvig D."/>
            <person name="Lalanne C."/>
            <person name="Gautier V."/>
            <person name="Ament-Velasquez S.L."/>
            <person name="Kruys A."/>
            <person name="Hutchinson M.I."/>
            <person name="Powell A.J."/>
            <person name="Barry K."/>
            <person name="Miller A.N."/>
            <person name="Grigoriev I.V."/>
            <person name="Debuchy R."/>
            <person name="Gladieux P."/>
            <person name="Thoren M.H."/>
            <person name="Johannesson H."/>
        </authorList>
    </citation>
    <scope>NUCLEOTIDE SEQUENCE</scope>
    <source>
        <strain evidence="1">CBS 508.74</strain>
    </source>
</reference>
<dbReference type="Proteomes" id="UP001302812">
    <property type="component" value="Unassembled WGS sequence"/>
</dbReference>
<evidence type="ECO:0000313" key="1">
    <source>
        <dbReference type="EMBL" id="KAK4115259.1"/>
    </source>
</evidence>
<name>A0AAN6TIT3_9PEZI</name>
<sequence>MSLGEEGCPHYRVVELPFVSSALYLEDDTFQKFSSAHDFSSSRRAVVCGFFVWSSFWFCILLGLEHVRDGDCGTHFGAPLHWVWGVDLGLLFSPPFDSSIDERINSMFGIIGIVRHERVASPWSGSHGSFGSQGILLSRGKGGVRVVEEADSTTA</sequence>
<proteinExistence type="predicted"/>
<gene>
    <name evidence="1" type="ORF">N656DRAFT_490387</name>
</gene>
<keyword evidence="2" id="KW-1185">Reference proteome</keyword>
<accession>A0AAN6TIT3</accession>
<dbReference type="EMBL" id="MU853335">
    <property type="protein sequence ID" value="KAK4115259.1"/>
    <property type="molecule type" value="Genomic_DNA"/>
</dbReference>
<dbReference type="GeneID" id="89933950"/>
<dbReference type="RefSeq" id="XP_064672829.1">
    <property type="nucleotide sequence ID" value="XM_064809826.1"/>
</dbReference>
<protein>
    <submittedName>
        <fullName evidence="1">Uncharacterized protein</fullName>
    </submittedName>
</protein>
<comment type="caution">
    <text evidence="1">The sequence shown here is derived from an EMBL/GenBank/DDBJ whole genome shotgun (WGS) entry which is preliminary data.</text>
</comment>
<reference evidence="1" key="1">
    <citation type="journal article" date="2023" name="Mol. Phylogenet. Evol.">
        <title>Genome-scale phylogeny and comparative genomics of the fungal order Sordariales.</title>
        <authorList>
            <person name="Hensen N."/>
            <person name="Bonometti L."/>
            <person name="Westerberg I."/>
            <person name="Brannstrom I.O."/>
            <person name="Guillou S."/>
            <person name="Cros-Aarteil S."/>
            <person name="Calhoun S."/>
            <person name="Haridas S."/>
            <person name="Kuo A."/>
            <person name="Mondo S."/>
            <person name="Pangilinan J."/>
            <person name="Riley R."/>
            <person name="LaButti K."/>
            <person name="Andreopoulos B."/>
            <person name="Lipzen A."/>
            <person name="Chen C."/>
            <person name="Yan M."/>
            <person name="Daum C."/>
            <person name="Ng V."/>
            <person name="Clum A."/>
            <person name="Steindorff A."/>
            <person name="Ohm R.A."/>
            <person name="Martin F."/>
            <person name="Silar P."/>
            <person name="Natvig D.O."/>
            <person name="Lalanne C."/>
            <person name="Gautier V."/>
            <person name="Ament-Velasquez S.L."/>
            <person name="Kruys A."/>
            <person name="Hutchinson M.I."/>
            <person name="Powell A.J."/>
            <person name="Barry K."/>
            <person name="Miller A.N."/>
            <person name="Grigoriev I.V."/>
            <person name="Debuchy R."/>
            <person name="Gladieux P."/>
            <person name="Hiltunen Thoren M."/>
            <person name="Johannesson H."/>
        </authorList>
    </citation>
    <scope>NUCLEOTIDE SEQUENCE</scope>
    <source>
        <strain evidence="1">CBS 508.74</strain>
    </source>
</reference>